<dbReference type="AlphaFoldDB" id="A0A413IRI8"/>
<protein>
    <submittedName>
        <fullName evidence="1">DUF5119 domain-containing protein</fullName>
    </submittedName>
</protein>
<dbReference type="Proteomes" id="UP000286063">
    <property type="component" value="Unassembled WGS sequence"/>
</dbReference>
<sequence>MGSQKTTMVRPHVCKNFTCVVVKQKNSKKRRRCEMRNIAYLTGLCFALACSSCNRDRLYYAMEEQGFVRLNVNWQPTQLNPNGMSVYVFDHENGKAIGKCQISSDPNTMDIALPVGKFDLLVINNTEEELATLNFTGTTNLATFKACLAAKEKPLYSNLLSKAEGTTRNTYLTECDILASALTRNVEITPQDIHYFKEKPAAGTHEISRTVEVSPERLTELIDIEIKVTNITSAAGAPRTHLTAMREGVNMETTLKYGNSITHEFVLNNKRIDPDNYKVGTISKKLVAFGPEKVNNKCINNHLLIMNFILINGETHTITLNVKDLIKTSHDGTQSVHKIQAEITLPEAIGNGDGVFNPDIEEWEEIETELPI</sequence>
<comment type="caution">
    <text evidence="1">The sequence shown here is derived from an EMBL/GenBank/DDBJ whole genome shotgun (WGS) entry which is preliminary data.</text>
</comment>
<dbReference type="Pfam" id="PF17145">
    <property type="entry name" value="DUF5119"/>
    <property type="match status" value="1"/>
</dbReference>
<evidence type="ECO:0000313" key="2">
    <source>
        <dbReference type="Proteomes" id="UP000286063"/>
    </source>
</evidence>
<name>A0A413IRI8_9BACT</name>
<dbReference type="EMBL" id="QSCR01000004">
    <property type="protein sequence ID" value="RGY20113.1"/>
    <property type="molecule type" value="Genomic_DNA"/>
</dbReference>
<gene>
    <name evidence="1" type="ORF">DXA50_04425</name>
</gene>
<dbReference type="OrthoDB" id="1008388at2"/>
<organism evidence="1 2">
    <name type="scientific">Butyricimonas virosa</name>
    <dbReference type="NCBI Taxonomy" id="544645"/>
    <lineage>
        <taxon>Bacteria</taxon>
        <taxon>Pseudomonadati</taxon>
        <taxon>Bacteroidota</taxon>
        <taxon>Bacteroidia</taxon>
        <taxon>Bacteroidales</taxon>
        <taxon>Odoribacteraceae</taxon>
        <taxon>Butyricimonas</taxon>
    </lineage>
</organism>
<proteinExistence type="predicted"/>
<reference evidence="1 2" key="1">
    <citation type="submission" date="2018-08" db="EMBL/GenBank/DDBJ databases">
        <title>A genome reference for cultivated species of the human gut microbiota.</title>
        <authorList>
            <person name="Zou Y."/>
            <person name="Xue W."/>
            <person name="Luo G."/>
        </authorList>
    </citation>
    <scope>NUCLEOTIDE SEQUENCE [LARGE SCALE GENOMIC DNA]</scope>
    <source>
        <strain evidence="1 2">OF02-7</strain>
    </source>
</reference>
<evidence type="ECO:0000313" key="1">
    <source>
        <dbReference type="EMBL" id="RGY20113.1"/>
    </source>
</evidence>
<accession>A0A413IRI8</accession>
<dbReference type="InterPro" id="IPR033410">
    <property type="entry name" value="DUF5119"/>
</dbReference>